<proteinExistence type="inferred from homology"/>
<keyword evidence="2 8" id="KW-1277">Toxin-antitoxin system</keyword>
<evidence type="ECO:0000256" key="1">
    <source>
        <dbReference type="ARBA" id="ARBA00001946"/>
    </source>
</evidence>
<feature type="binding site" evidence="8">
    <location>
        <position position="5"/>
    </location>
    <ligand>
        <name>Mg(2+)</name>
        <dbReference type="ChEBI" id="CHEBI:18420"/>
    </ligand>
</feature>
<evidence type="ECO:0000256" key="7">
    <source>
        <dbReference type="ARBA" id="ARBA00038093"/>
    </source>
</evidence>
<evidence type="ECO:0000256" key="5">
    <source>
        <dbReference type="ARBA" id="ARBA00022801"/>
    </source>
</evidence>
<reference evidence="10" key="1">
    <citation type="submission" date="2021-06" db="EMBL/GenBank/DDBJ databases">
        <title>Halomicroarcula sp. F24A a new haloarchaeum isolated from saline soil.</title>
        <authorList>
            <person name="Duran-Viseras A."/>
            <person name="Sanchez-Porro C."/>
            <person name="Ventosa A."/>
        </authorList>
    </citation>
    <scope>NUCLEOTIDE SEQUENCE</scope>
    <source>
        <strain evidence="10">F24A</strain>
    </source>
</reference>
<evidence type="ECO:0000256" key="4">
    <source>
        <dbReference type="ARBA" id="ARBA00022723"/>
    </source>
</evidence>
<evidence type="ECO:0000313" key="11">
    <source>
        <dbReference type="Proteomes" id="UP000783863"/>
    </source>
</evidence>
<accession>A0A8J7YER0</accession>
<keyword evidence="11" id="KW-1185">Reference proteome</keyword>
<keyword evidence="5 8" id="KW-0378">Hydrolase</keyword>
<dbReference type="HAMAP" id="MF_00265">
    <property type="entry name" value="VapC_Nob1"/>
    <property type="match status" value="1"/>
</dbReference>
<dbReference type="GO" id="GO:0004540">
    <property type="term" value="F:RNA nuclease activity"/>
    <property type="evidence" value="ECO:0007669"/>
    <property type="project" value="InterPro"/>
</dbReference>
<organism evidence="10 11">
    <name type="scientific">Haloarcula salinisoli</name>
    <dbReference type="NCBI Taxonomy" id="2487746"/>
    <lineage>
        <taxon>Archaea</taxon>
        <taxon>Methanobacteriati</taxon>
        <taxon>Methanobacteriota</taxon>
        <taxon>Stenosarchaea group</taxon>
        <taxon>Halobacteria</taxon>
        <taxon>Halobacteriales</taxon>
        <taxon>Haloarculaceae</taxon>
        <taxon>Haloarcula</taxon>
    </lineage>
</organism>
<keyword evidence="3 8" id="KW-0540">Nuclease</keyword>
<dbReference type="AlphaFoldDB" id="A0A8J7YER0"/>
<dbReference type="GO" id="GO:0000287">
    <property type="term" value="F:magnesium ion binding"/>
    <property type="evidence" value="ECO:0007669"/>
    <property type="project" value="UniProtKB-UniRule"/>
</dbReference>
<dbReference type="Pfam" id="PF01850">
    <property type="entry name" value="PIN"/>
    <property type="match status" value="1"/>
</dbReference>
<evidence type="ECO:0000256" key="8">
    <source>
        <dbReference type="HAMAP-Rule" id="MF_00265"/>
    </source>
</evidence>
<dbReference type="GO" id="GO:0016787">
    <property type="term" value="F:hydrolase activity"/>
    <property type="evidence" value="ECO:0007669"/>
    <property type="project" value="UniProtKB-KW"/>
</dbReference>
<keyword evidence="6 8" id="KW-0460">Magnesium</keyword>
<dbReference type="InterPro" id="IPR002716">
    <property type="entry name" value="PIN_dom"/>
</dbReference>
<evidence type="ECO:0000256" key="6">
    <source>
        <dbReference type="ARBA" id="ARBA00022842"/>
    </source>
</evidence>
<keyword evidence="4 8" id="KW-0479">Metal-binding</keyword>
<dbReference type="Gene3D" id="3.40.50.1010">
    <property type="entry name" value="5'-nuclease"/>
    <property type="match status" value="1"/>
</dbReference>
<dbReference type="PANTHER" id="PTHR33653">
    <property type="entry name" value="RIBONUCLEASE VAPC2"/>
    <property type="match status" value="1"/>
</dbReference>
<evidence type="ECO:0000256" key="2">
    <source>
        <dbReference type="ARBA" id="ARBA00022649"/>
    </source>
</evidence>
<sequence length="127" mass="13480">MNCLDTSALVDYLHGNDAMAAFLDATEQRPLFAPTVALHEVFVGGARLRGAGGVEDAREDLDWVEPLELTVEGAAEAALIEAELEDGGAKIGPMDTLIAGVVREAGGTLVTRDSHFDRVAGLEVQRY</sequence>
<evidence type="ECO:0000256" key="3">
    <source>
        <dbReference type="ARBA" id="ARBA00022722"/>
    </source>
</evidence>
<dbReference type="RefSeq" id="WP_220588350.1">
    <property type="nucleotide sequence ID" value="NZ_RKLQ01000002.1"/>
</dbReference>
<dbReference type="PANTHER" id="PTHR33653:SF1">
    <property type="entry name" value="RIBONUCLEASE VAPC2"/>
    <property type="match status" value="1"/>
</dbReference>
<dbReference type="InterPro" id="IPR029060">
    <property type="entry name" value="PIN-like_dom_sf"/>
</dbReference>
<gene>
    <name evidence="8" type="primary">vapC</name>
    <name evidence="10" type="ORF">EGD98_10605</name>
</gene>
<dbReference type="Proteomes" id="UP000783863">
    <property type="component" value="Unassembled WGS sequence"/>
</dbReference>
<dbReference type="InterPro" id="IPR022907">
    <property type="entry name" value="VapC_family"/>
</dbReference>
<evidence type="ECO:0000313" key="10">
    <source>
        <dbReference type="EMBL" id="MBX0304117.1"/>
    </source>
</evidence>
<comment type="similarity">
    <text evidence="7 8">Belongs to the PINc/VapC protein family.</text>
</comment>
<dbReference type="EC" id="3.1.-.-" evidence="8"/>
<dbReference type="InterPro" id="IPR050556">
    <property type="entry name" value="Type_II_TA_system_RNase"/>
</dbReference>
<name>A0A8J7YER0_9EURY</name>
<feature type="binding site" evidence="8">
    <location>
        <position position="95"/>
    </location>
    <ligand>
        <name>Mg(2+)</name>
        <dbReference type="ChEBI" id="CHEBI:18420"/>
    </ligand>
</feature>
<dbReference type="GO" id="GO:0090729">
    <property type="term" value="F:toxin activity"/>
    <property type="evidence" value="ECO:0007669"/>
    <property type="project" value="UniProtKB-KW"/>
</dbReference>
<keyword evidence="8" id="KW-0800">Toxin</keyword>
<comment type="caution">
    <text evidence="10">The sequence shown here is derived from an EMBL/GenBank/DDBJ whole genome shotgun (WGS) entry which is preliminary data.</text>
</comment>
<evidence type="ECO:0000259" key="9">
    <source>
        <dbReference type="Pfam" id="PF01850"/>
    </source>
</evidence>
<feature type="domain" description="PIN" evidence="9">
    <location>
        <begin position="3"/>
        <end position="121"/>
    </location>
</feature>
<comment type="cofactor">
    <cofactor evidence="1 8">
        <name>Mg(2+)</name>
        <dbReference type="ChEBI" id="CHEBI:18420"/>
    </cofactor>
</comment>
<protein>
    <recommendedName>
        <fullName evidence="8">Ribonuclease VapC</fullName>
        <shortName evidence="8">RNase VapC</shortName>
        <ecNumber evidence="8">3.1.-.-</ecNumber>
    </recommendedName>
    <alternativeName>
        <fullName evidence="8">Putative toxin VapC</fullName>
    </alternativeName>
</protein>
<comment type="function">
    <text evidence="8">Toxic component of a toxin-antitoxin (TA) system. An RNase.</text>
</comment>
<dbReference type="SUPFAM" id="SSF88723">
    <property type="entry name" value="PIN domain-like"/>
    <property type="match status" value="1"/>
</dbReference>
<dbReference type="EMBL" id="RKLQ01000002">
    <property type="protein sequence ID" value="MBX0304117.1"/>
    <property type="molecule type" value="Genomic_DNA"/>
</dbReference>